<dbReference type="InterPro" id="IPR004457">
    <property type="entry name" value="Znf_ZPR1"/>
</dbReference>
<evidence type="ECO:0000313" key="6">
    <source>
        <dbReference type="EMBL" id="HFQ79131.1"/>
    </source>
</evidence>
<dbReference type="InterPro" id="IPR042452">
    <property type="entry name" value="ZPR1_Znf1/2"/>
</dbReference>
<keyword evidence="2" id="KW-0479">Metal-binding</keyword>
<dbReference type="InterPro" id="IPR042451">
    <property type="entry name" value="ZPR1_A/B_dom"/>
</dbReference>
<dbReference type="GO" id="GO:0008270">
    <property type="term" value="F:zinc ion binding"/>
    <property type="evidence" value="ECO:0007669"/>
    <property type="project" value="UniProtKB-KW"/>
</dbReference>
<evidence type="ECO:0000256" key="3">
    <source>
        <dbReference type="ARBA" id="ARBA00022771"/>
    </source>
</evidence>
<sequence length="177" mass="20159">MYHQSISLLSKQTILCPKCRNEAEITISEYSTQYEDIVIVSLKCSYCGHRKSDIIPIISESIEKCIEVEVKRPEDLNTLLYIPQDTTISIPEIGIEVDFRELTLGSYVTIDGILLEIAEKTRIICSDQKLADSCTSILQIFNDIFSGNIKPLTIRLTNPYGGVRVVNTYRENYRKKC</sequence>
<dbReference type="AlphaFoldDB" id="A0A7J3MZR8"/>
<evidence type="ECO:0000256" key="1">
    <source>
        <dbReference type="ARBA" id="ARBA00008354"/>
    </source>
</evidence>
<evidence type="ECO:0000256" key="2">
    <source>
        <dbReference type="ARBA" id="ARBA00022723"/>
    </source>
</evidence>
<reference evidence="7" key="1">
    <citation type="journal article" date="2020" name="mSystems">
        <title>Genome- and Community-Level Interaction Insights into Carbon Utilization and Element Cycling Functions of Hydrothermarchaeota in Hydrothermal Sediment.</title>
        <authorList>
            <person name="Zhou Z."/>
            <person name="Liu Y."/>
            <person name="Xu W."/>
            <person name="Pan J."/>
            <person name="Luo Z.H."/>
            <person name="Li M."/>
        </authorList>
    </citation>
    <scope>NUCLEOTIDE SEQUENCE [LARGE SCALE GENOMIC DNA]</scope>
    <source>
        <strain evidence="6">SpSt-629</strain>
        <strain evidence="7">SpSt-688</strain>
    </source>
</reference>
<accession>A0A7J3MZR8</accession>
<name>A0A7J3MZR8_9CREN</name>
<dbReference type="SMART" id="SM00709">
    <property type="entry name" value="Zpr1"/>
    <property type="match status" value="1"/>
</dbReference>
<organism evidence="7">
    <name type="scientific">Ignisphaera aggregans</name>
    <dbReference type="NCBI Taxonomy" id="334771"/>
    <lineage>
        <taxon>Archaea</taxon>
        <taxon>Thermoproteota</taxon>
        <taxon>Thermoprotei</taxon>
        <taxon>Desulfurococcales</taxon>
        <taxon>Desulfurococcaceae</taxon>
        <taxon>Ignisphaera</taxon>
    </lineage>
</organism>
<dbReference type="PANTHER" id="PTHR10876:SF0">
    <property type="entry name" value="ZINC FINGER PROTEIN ZPR1"/>
    <property type="match status" value="1"/>
</dbReference>
<protein>
    <recommendedName>
        <fullName evidence="5">Zinc finger ZPR1-type domain-containing protein</fullName>
    </recommendedName>
</protein>
<keyword evidence="4" id="KW-0862">Zinc</keyword>
<dbReference type="Gene3D" id="2.20.25.420">
    <property type="entry name" value="ZPR1, zinc finger domain"/>
    <property type="match status" value="1"/>
</dbReference>
<evidence type="ECO:0000313" key="7">
    <source>
        <dbReference type="EMBL" id="HGT99027.1"/>
    </source>
</evidence>
<evidence type="ECO:0000256" key="4">
    <source>
        <dbReference type="ARBA" id="ARBA00022833"/>
    </source>
</evidence>
<dbReference type="EMBL" id="DTAU01000105">
    <property type="protein sequence ID" value="HFQ79131.1"/>
    <property type="molecule type" value="Genomic_DNA"/>
</dbReference>
<gene>
    <name evidence="6" type="ORF">ENT99_05450</name>
    <name evidence="7" type="ORF">ENU64_06325</name>
</gene>
<dbReference type="InterPro" id="IPR040141">
    <property type="entry name" value="ZPR1"/>
</dbReference>
<dbReference type="PANTHER" id="PTHR10876">
    <property type="entry name" value="ZINC FINGER PROTEIN ZPR1"/>
    <property type="match status" value="1"/>
</dbReference>
<comment type="similarity">
    <text evidence="1">Belongs to the ZPR1 family.</text>
</comment>
<proteinExistence type="inferred from homology"/>
<evidence type="ECO:0000259" key="5">
    <source>
        <dbReference type="SMART" id="SM00709"/>
    </source>
</evidence>
<keyword evidence="3" id="KW-0863">Zinc-finger</keyword>
<dbReference type="EMBL" id="DTDH01000172">
    <property type="protein sequence ID" value="HGT99027.1"/>
    <property type="molecule type" value="Genomic_DNA"/>
</dbReference>
<dbReference type="Gene3D" id="2.60.120.1040">
    <property type="entry name" value="ZPR1, A/B domain"/>
    <property type="match status" value="1"/>
</dbReference>
<feature type="domain" description="Zinc finger ZPR1-type" evidence="5">
    <location>
        <begin position="14"/>
        <end position="167"/>
    </location>
</feature>
<comment type="caution">
    <text evidence="7">The sequence shown here is derived from an EMBL/GenBank/DDBJ whole genome shotgun (WGS) entry which is preliminary data.</text>
</comment>